<keyword evidence="1" id="KW-0732">Signal</keyword>
<protein>
    <recommendedName>
        <fullName evidence="2">GUN4-like domain-containing protein</fullName>
    </recommendedName>
</protein>
<accession>A0A8J2WUJ4</accession>
<dbReference type="CDD" id="cd16383">
    <property type="entry name" value="GUN4"/>
    <property type="match status" value="1"/>
</dbReference>
<dbReference type="AlphaFoldDB" id="A0A8J2WUJ4"/>
<name>A0A8J2WUJ4_9STRA</name>
<dbReference type="OrthoDB" id="4835at2759"/>
<organism evidence="3 4">
    <name type="scientific">Pelagomonas calceolata</name>
    <dbReference type="NCBI Taxonomy" id="35677"/>
    <lineage>
        <taxon>Eukaryota</taxon>
        <taxon>Sar</taxon>
        <taxon>Stramenopiles</taxon>
        <taxon>Ochrophyta</taxon>
        <taxon>Pelagophyceae</taxon>
        <taxon>Pelagomonadales</taxon>
        <taxon>Pelagomonadaceae</taxon>
        <taxon>Pelagomonas</taxon>
    </lineage>
</organism>
<proteinExistence type="predicted"/>
<dbReference type="Pfam" id="PF05419">
    <property type="entry name" value="GUN4"/>
    <property type="match status" value="1"/>
</dbReference>
<dbReference type="SUPFAM" id="SSF140869">
    <property type="entry name" value="GUN4-like"/>
    <property type="match status" value="1"/>
</dbReference>
<dbReference type="Gene3D" id="1.10.10.1770">
    <property type="entry name" value="Gun4-like"/>
    <property type="match status" value="1"/>
</dbReference>
<dbReference type="InterPro" id="IPR037215">
    <property type="entry name" value="GUN4-like_sf"/>
</dbReference>
<dbReference type="GO" id="GO:0046906">
    <property type="term" value="F:tetrapyrrole binding"/>
    <property type="evidence" value="ECO:0007669"/>
    <property type="project" value="TreeGrafter"/>
</dbReference>
<gene>
    <name evidence="3" type="ORF">PECAL_2P19340</name>
</gene>
<feature type="chain" id="PRO_5035197115" description="GUN4-like domain-containing protein" evidence="1">
    <location>
        <begin position="23"/>
        <end position="219"/>
    </location>
</feature>
<keyword evidence="4" id="KW-1185">Reference proteome</keyword>
<evidence type="ECO:0000313" key="3">
    <source>
        <dbReference type="EMBL" id="CAH0368842.1"/>
    </source>
</evidence>
<dbReference type="PANTHER" id="PTHR34800:SF1">
    <property type="entry name" value="TETRAPYRROLE-BINDING PROTEIN, CHLOROPLASTIC"/>
    <property type="match status" value="1"/>
</dbReference>
<evidence type="ECO:0000256" key="1">
    <source>
        <dbReference type="SAM" id="SignalP"/>
    </source>
</evidence>
<sequence length="219" mass="24530">MAMRRSRRTEAVCLLWLSPTLALTPAAPARRPHAARLAAALAGPPQAMETGPRPAVTIEDAGGIDPTPLIDQLRAGDFEAADQTTRDLLIEIAGADATKRGYVYWTEARTLDAAALGAVENLWLHYSDGKFGYTVQKDVWRRQKGVFDRFCDKIGWTTKDEVTGQARKRRWFGQSEFFYTLQEAPKGHLPLTSALRGTQLLKALLQHPLWETDDWKRDL</sequence>
<comment type="caution">
    <text evidence="3">The sequence shown here is derived from an EMBL/GenBank/DDBJ whole genome shotgun (WGS) entry which is preliminary data.</text>
</comment>
<dbReference type="Proteomes" id="UP000789595">
    <property type="component" value="Unassembled WGS sequence"/>
</dbReference>
<feature type="signal peptide" evidence="1">
    <location>
        <begin position="1"/>
        <end position="22"/>
    </location>
</feature>
<dbReference type="EMBL" id="CAKKNE010000002">
    <property type="protein sequence ID" value="CAH0368842.1"/>
    <property type="molecule type" value="Genomic_DNA"/>
</dbReference>
<evidence type="ECO:0000259" key="2">
    <source>
        <dbReference type="Pfam" id="PF05419"/>
    </source>
</evidence>
<reference evidence="3" key="1">
    <citation type="submission" date="2021-11" db="EMBL/GenBank/DDBJ databases">
        <authorList>
            <consortium name="Genoscope - CEA"/>
            <person name="William W."/>
        </authorList>
    </citation>
    <scope>NUCLEOTIDE SEQUENCE</scope>
</reference>
<dbReference type="Gene3D" id="1.25.40.620">
    <property type="match status" value="1"/>
</dbReference>
<dbReference type="PANTHER" id="PTHR34800">
    <property type="entry name" value="TETRAPYRROLE-BINDING PROTEIN, CHLOROPLASTIC"/>
    <property type="match status" value="1"/>
</dbReference>
<evidence type="ECO:0000313" key="4">
    <source>
        <dbReference type="Proteomes" id="UP000789595"/>
    </source>
</evidence>
<feature type="domain" description="GUN4-like" evidence="2">
    <location>
        <begin position="63"/>
        <end position="208"/>
    </location>
</feature>
<dbReference type="InterPro" id="IPR008629">
    <property type="entry name" value="GUN4-like"/>
</dbReference>